<evidence type="ECO:0000259" key="3">
    <source>
        <dbReference type="PROSITE" id="PS50021"/>
    </source>
</evidence>
<dbReference type="InterPro" id="IPR001715">
    <property type="entry name" value="CH_dom"/>
</dbReference>
<dbReference type="SUPFAM" id="SSF47576">
    <property type="entry name" value="Calponin-homology domain, CH-domain"/>
    <property type="match status" value="1"/>
</dbReference>
<dbReference type="InterPro" id="IPR036872">
    <property type="entry name" value="CH_dom_sf"/>
</dbReference>
<evidence type="ECO:0000313" key="5">
    <source>
        <dbReference type="WBParaSite" id="ACRNAN_scaffold15636.g21377.t1"/>
    </source>
</evidence>
<dbReference type="Proteomes" id="UP000887540">
    <property type="component" value="Unplaced"/>
</dbReference>
<evidence type="ECO:0000313" key="4">
    <source>
        <dbReference type="Proteomes" id="UP000887540"/>
    </source>
</evidence>
<dbReference type="Pfam" id="PF00307">
    <property type="entry name" value="CH"/>
    <property type="match status" value="1"/>
</dbReference>
<name>A0A914CYC1_9BILA</name>
<proteinExistence type="predicted"/>
<feature type="domain" description="Calponin-homology (CH)" evidence="3">
    <location>
        <begin position="43"/>
        <end position="93"/>
    </location>
</feature>
<sequence length="93" mass="10562">MLISRAPFFYRIFAVDGAGVLSFHGHSVTVRFPLSSSVHERDAIQKKTFTKWVNKHLTKTGRRVEDLFLDLRDGFNLIALLEALSAETLVEKT</sequence>
<dbReference type="GO" id="GO:0003779">
    <property type="term" value="F:actin binding"/>
    <property type="evidence" value="ECO:0007669"/>
    <property type="project" value="UniProtKB-KW"/>
</dbReference>
<keyword evidence="2" id="KW-0009">Actin-binding</keyword>
<evidence type="ECO:0000256" key="1">
    <source>
        <dbReference type="ARBA" id="ARBA00022737"/>
    </source>
</evidence>
<dbReference type="AlphaFoldDB" id="A0A914CYC1"/>
<dbReference type="PANTHER" id="PTHR11915">
    <property type="entry name" value="SPECTRIN/FILAMIN RELATED CYTOSKELETAL PROTEIN"/>
    <property type="match status" value="1"/>
</dbReference>
<reference evidence="5" key="1">
    <citation type="submission" date="2022-11" db="UniProtKB">
        <authorList>
            <consortium name="WormBaseParasite"/>
        </authorList>
    </citation>
    <scope>IDENTIFICATION</scope>
</reference>
<dbReference type="Gene3D" id="1.10.418.10">
    <property type="entry name" value="Calponin-like domain"/>
    <property type="match status" value="1"/>
</dbReference>
<dbReference type="PROSITE" id="PS50021">
    <property type="entry name" value="CH"/>
    <property type="match status" value="1"/>
</dbReference>
<keyword evidence="1" id="KW-0677">Repeat</keyword>
<dbReference type="InterPro" id="IPR001589">
    <property type="entry name" value="Actinin_actin-bd_CS"/>
</dbReference>
<dbReference type="PROSITE" id="PS00019">
    <property type="entry name" value="ACTININ_1"/>
    <property type="match status" value="1"/>
</dbReference>
<evidence type="ECO:0000256" key="2">
    <source>
        <dbReference type="ARBA" id="ARBA00023203"/>
    </source>
</evidence>
<keyword evidence="4" id="KW-1185">Reference proteome</keyword>
<protein>
    <submittedName>
        <fullName evidence="5">Calponin-homology (CH) domain-containing protein</fullName>
    </submittedName>
</protein>
<dbReference type="WBParaSite" id="ACRNAN_scaffold15636.g21377.t1">
    <property type="protein sequence ID" value="ACRNAN_scaffold15636.g21377.t1"/>
    <property type="gene ID" value="ACRNAN_scaffold15636.g21377"/>
</dbReference>
<organism evidence="4 5">
    <name type="scientific">Acrobeloides nanus</name>
    <dbReference type="NCBI Taxonomy" id="290746"/>
    <lineage>
        <taxon>Eukaryota</taxon>
        <taxon>Metazoa</taxon>
        <taxon>Ecdysozoa</taxon>
        <taxon>Nematoda</taxon>
        <taxon>Chromadorea</taxon>
        <taxon>Rhabditida</taxon>
        <taxon>Tylenchina</taxon>
        <taxon>Cephalobomorpha</taxon>
        <taxon>Cephaloboidea</taxon>
        <taxon>Cephalobidae</taxon>
        <taxon>Acrobeloides</taxon>
    </lineage>
</organism>
<accession>A0A914CYC1</accession>